<dbReference type="SMART" id="SM00507">
    <property type="entry name" value="HNHc"/>
    <property type="match status" value="1"/>
</dbReference>
<dbReference type="InterPro" id="IPR003615">
    <property type="entry name" value="HNH_nuc"/>
</dbReference>
<keyword evidence="3" id="KW-0540">Nuclease</keyword>
<evidence type="ECO:0000259" key="2">
    <source>
        <dbReference type="SMART" id="SM00507"/>
    </source>
</evidence>
<keyword evidence="4" id="KW-1185">Reference proteome</keyword>
<organism evidence="3 4">
    <name type="scientific">Williamsia phyllosphaerae</name>
    <dbReference type="NCBI Taxonomy" id="885042"/>
    <lineage>
        <taxon>Bacteria</taxon>
        <taxon>Bacillati</taxon>
        <taxon>Actinomycetota</taxon>
        <taxon>Actinomycetes</taxon>
        <taxon>Mycobacteriales</taxon>
        <taxon>Nocardiaceae</taxon>
        <taxon>Williamsia</taxon>
    </lineage>
</organism>
<dbReference type="Gene3D" id="1.10.30.50">
    <property type="match status" value="1"/>
</dbReference>
<sequence length="529" mass="57361">MAIATTTPAPETGVPLVSQLAADEGHTAAELIEILAHCRAVHASADYRMLQAASLIHDEREEDHLSEIAGVDSGEASSMADLADRTDAARLGCGPRADFGPDGLQRAVAEVGAVLNLPPARAREIITAGADLRHRLPLTGHALAVGRIDLATFLVAVSRTRLCSSETIADVDAHLAQAIFARPPMSRARFTVMVDAIIAQIDSDALLRRRARAAADRKVSVRPDHHAPGQSRLSASLPMESAAEFDARLTVMSDEPHSSDPRTLDQRRADALVALSRGRLHLPCECDDCTTTAEPEQVQPATTTDAPTADEESGPEHAATHTCECHCDTAARPTFHIVVNLSTLLGLDDDPGFLDGNGIIDADTMRSLLAQAEREFIRPEPPTPDATGYRPSKKLQALIRAGELCCTFPGCSAPAWHTDLDHTDPFSTGGRTTRTNLKPLCRFHHRIKTFTAWRDHQDEMGTVFFQSPTGHMFLGNAYTGTDLFTALRSPPSPTDHPARRHLDALRTRQRDAHARLIEHNREAEPPPPF</sequence>
<dbReference type="Proteomes" id="UP000632454">
    <property type="component" value="Unassembled WGS sequence"/>
</dbReference>
<evidence type="ECO:0000313" key="3">
    <source>
        <dbReference type="EMBL" id="GGF21166.1"/>
    </source>
</evidence>
<keyword evidence="3" id="KW-0378">Hydrolase</keyword>
<feature type="region of interest" description="Disordered" evidence="1">
    <location>
        <begin position="294"/>
        <end position="317"/>
    </location>
</feature>
<accession>A0ABQ1UM17</accession>
<dbReference type="InterPro" id="IPR003870">
    <property type="entry name" value="DUF222"/>
</dbReference>
<evidence type="ECO:0000256" key="1">
    <source>
        <dbReference type="SAM" id="MobiDB-lite"/>
    </source>
</evidence>
<gene>
    <name evidence="3" type="ORF">GCM10007298_16340</name>
</gene>
<proteinExistence type="predicted"/>
<dbReference type="RefSeq" id="WP_229704965.1">
    <property type="nucleotide sequence ID" value="NZ_BMCS01000001.1"/>
</dbReference>
<keyword evidence="3" id="KW-0255">Endonuclease</keyword>
<dbReference type="Pfam" id="PF02720">
    <property type="entry name" value="DUF222"/>
    <property type="match status" value="1"/>
</dbReference>
<evidence type="ECO:0000313" key="4">
    <source>
        <dbReference type="Proteomes" id="UP000632454"/>
    </source>
</evidence>
<comment type="caution">
    <text evidence="3">The sequence shown here is derived from an EMBL/GenBank/DDBJ whole genome shotgun (WGS) entry which is preliminary data.</text>
</comment>
<dbReference type="CDD" id="cd00085">
    <property type="entry name" value="HNHc"/>
    <property type="match status" value="1"/>
</dbReference>
<feature type="domain" description="HNH nuclease" evidence="2">
    <location>
        <begin position="394"/>
        <end position="446"/>
    </location>
</feature>
<protein>
    <submittedName>
        <fullName evidence="3">HNH endonuclease</fullName>
    </submittedName>
</protein>
<feature type="compositionally biased region" description="Basic and acidic residues" evidence="1">
    <location>
        <begin position="217"/>
        <end position="227"/>
    </location>
</feature>
<name>A0ABQ1UM17_9NOCA</name>
<dbReference type="EMBL" id="BMCS01000001">
    <property type="protein sequence ID" value="GGF21166.1"/>
    <property type="molecule type" value="Genomic_DNA"/>
</dbReference>
<dbReference type="GO" id="GO:0004519">
    <property type="term" value="F:endonuclease activity"/>
    <property type="evidence" value="ECO:0007669"/>
    <property type="project" value="UniProtKB-KW"/>
</dbReference>
<reference evidence="4" key="1">
    <citation type="journal article" date="2019" name="Int. J. Syst. Evol. Microbiol.">
        <title>The Global Catalogue of Microorganisms (GCM) 10K type strain sequencing project: providing services to taxonomists for standard genome sequencing and annotation.</title>
        <authorList>
            <consortium name="The Broad Institute Genomics Platform"/>
            <consortium name="The Broad Institute Genome Sequencing Center for Infectious Disease"/>
            <person name="Wu L."/>
            <person name="Ma J."/>
        </authorList>
    </citation>
    <scope>NUCLEOTIDE SEQUENCE [LARGE SCALE GENOMIC DNA]</scope>
    <source>
        <strain evidence="4">CCM 7855</strain>
    </source>
</reference>
<feature type="region of interest" description="Disordered" evidence="1">
    <location>
        <begin position="217"/>
        <end position="236"/>
    </location>
</feature>